<reference evidence="1 2" key="1">
    <citation type="submission" date="2014-07" db="EMBL/GenBank/DDBJ databases">
        <title>Comparative analysis of Nitrosococcus oceani genome inventories of strains from Pacific and Atlantic gyres.</title>
        <authorList>
            <person name="Lim C.K."/>
            <person name="Wang L."/>
            <person name="Sayavedra-Soto L.A."/>
            <person name="Klotz M.G."/>
        </authorList>
    </citation>
    <scope>NUCLEOTIDE SEQUENCE [LARGE SCALE GENOMIC DNA]</scope>
    <source>
        <strain evidence="1 2">C-27</strain>
    </source>
</reference>
<accession>A0A0E2Z802</accession>
<dbReference type="AlphaFoldDB" id="A0A0E2Z802"/>
<dbReference type="HOGENOM" id="CLU_2917995_0_0_6"/>
<protein>
    <submittedName>
        <fullName evidence="1">Uncharacterized protein</fullName>
    </submittedName>
</protein>
<dbReference type="Proteomes" id="UP000028839">
    <property type="component" value="Unassembled WGS sequence"/>
</dbReference>
<proteinExistence type="predicted"/>
<evidence type="ECO:0000313" key="2">
    <source>
        <dbReference type="Proteomes" id="UP000028839"/>
    </source>
</evidence>
<sequence>MYDAPPAGVRSETARRARGPHKVMLAAGLSACDAQAGKIRGILGAVERCLETPLNHLPPTQ</sequence>
<name>A0A0E2Z802_9GAMM</name>
<gene>
    <name evidence="1" type="ORF">IB75_07125</name>
</gene>
<comment type="caution">
    <text evidence="1">The sequence shown here is derived from an EMBL/GenBank/DDBJ whole genome shotgun (WGS) entry which is preliminary data.</text>
</comment>
<organism evidence="1 2">
    <name type="scientific">Nitrosococcus oceani C-27</name>
    <dbReference type="NCBI Taxonomy" id="314279"/>
    <lineage>
        <taxon>Bacteria</taxon>
        <taxon>Pseudomonadati</taxon>
        <taxon>Pseudomonadota</taxon>
        <taxon>Gammaproteobacteria</taxon>
        <taxon>Chromatiales</taxon>
        <taxon>Chromatiaceae</taxon>
        <taxon>Nitrosococcus</taxon>
    </lineage>
</organism>
<evidence type="ECO:0000313" key="1">
    <source>
        <dbReference type="EMBL" id="KFI19740.1"/>
    </source>
</evidence>
<dbReference type="EMBL" id="JPGN01000042">
    <property type="protein sequence ID" value="KFI19740.1"/>
    <property type="molecule type" value="Genomic_DNA"/>
</dbReference>